<comment type="caution">
    <text evidence="2">The sequence shown here is derived from an EMBL/GenBank/DDBJ whole genome shotgun (WGS) entry which is preliminary data.</text>
</comment>
<evidence type="ECO:0000313" key="2">
    <source>
        <dbReference type="EMBL" id="KAJ1162097.1"/>
    </source>
</evidence>
<feature type="compositionally biased region" description="Acidic residues" evidence="1">
    <location>
        <begin position="77"/>
        <end position="86"/>
    </location>
</feature>
<dbReference type="EMBL" id="JANPWB010000008">
    <property type="protein sequence ID" value="KAJ1162097.1"/>
    <property type="molecule type" value="Genomic_DNA"/>
</dbReference>
<feature type="compositionally biased region" description="Basic and acidic residues" evidence="1">
    <location>
        <begin position="54"/>
        <end position="64"/>
    </location>
</feature>
<keyword evidence="3" id="KW-1185">Reference proteome</keyword>
<sequence>MTSRFLDSYSFMQCTCNRVAGTLFQDDDPGPSNRFPRGIRKSQRPATTSANPDIRVKADTEKGQKILLWKSTVREDAEAEPTGDAEAEPREDVEAEWKEDTEAEQGEERRRREPDHLPETRTKETKEPTSTGGADPPAACQILDASSCHVPGVAWL</sequence>
<dbReference type="Proteomes" id="UP001066276">
    <property type="component" value="Chromosome 4_2"/>
</dbReference>
<dbReference type="AlphaFoldDB" id="A0AAV7SDL7"/>
<evidence type="ECO:0000313" key="3">
    <source>
        <dbReference type="Proteomes" id="UP001066276"/>
    </source>
</evidence>
<reference evidence="2" key="1">
    <citation type="journal article" date="2022" name="bioRxiv">
        <title>Sequencing and chromosome-scale assembly of the giantPleurodeles waltlgenome.</title>
        <authorList>
            <person name="Brown T."/>
            <person name="Elewa A."/>
            <person name="Iarovenko S."/>
            <person name="Subramanian E."/>
            <person name="Araus A.J."/>
            <person name="Petzold A."/>
            <person name="Susuki M."/>
            <person name="Suzuki K.-i.T."/>
            <person name="Hayashi T."/>
            <person name="Toyoda A."/>
            <person name="Oliveira C."/>
            <person name="Osipova E."/>
            <person name="Leigh N.D."/>
            <person name="Simon A."/>
            <person name="Yun M.H."/>
        </authorList>
    </citation>
    <scope>NUCLEOTIDE SEQUENCE</scope>
    <source>
        <strain evidence="2">20211129_DDA</strain>
        <tissue evidence="2">Liver</tissue>
    </source>
</reference>
<evidence type="ECO:0000256" key="1">
    <source>
        <dbReference type="SAM" id="MobiDB-lite"/>
    </source>
</evidence>
<protein>
    <submittedName>
        <fullName evidence="2">Uncharacterized protein</fullName>
    </submittedName>
</protein>
<proteinExistence type="predicted"/>
<organism evidence="2 3">
    <name type="scientific">Pleurodeles waltl</name>
    <name type="common">Iberian ribbed newt</name>
    <dbReference type="NCBI Taxonomy" id="8319"/>
    <lineage>
        <taxon>Eukaryota</taxon>
        <taxon>Metazoa</taxon>
        <taxon>Chordata</taxon>
        <taxon>Craniata</taxon>
        <taxon>Vertebrata</taxon>
        <taxon>Euteleostomi</taxon>
        <taxon>Amphibia</taxon>
        <taxon>Batrachia</taxon>
        <taxon>Caudata</taxon>
        <taxon>Salamandroidea</taxon>
        <taxon>Salamandridae</taxon>
        <taxon>Pleurodelinae</taxon>
        <taxon>Pleurodeles</taxon>
    </lineage>
</organism>
<accession>A0AAV7SDL7</accession>
<feature type="region of interest" description="Disordered" evidence="1">
    <location>
        <begin position="21"/>
        <end position="139"/>
    </location>
</feature>
<name>A0AAV7SDL7_PLEWA</name>
<gene>
    <name evidence="2" type="ORF">NDU88_002575</name>
</gene>
<feature type="compositionally biased region" description="Basic and acidic residues" evidence="1">
    <location>
        <begin position="87"/>
        <end position="127"/>
    </location>
</feature>